<proteinExistence type="inferred from homology"/>
<reference evidence="3 4" key="1">
    <citation type="submission" date="2009-11" db="EMBL/GenBank/DDBJ databases">
        <title>Annotation of Allomyces macrogynus ATCC 38327.</title>
        <authorList>
            <consortium name="The Broad Institute Genome Sequencing Platform"/>
            <person name="Russ C."/>
            <person name="Cuomo C."/>
            <person name="Burger G."/>
            <person name="Gray M.W."/>
            <person name="Holland P.W.H."/>
            <person name="King N."/>
            <person name="Lang F.B.F."/>
            <person name="Roger A.J."/>
            <person name="Ruiz-Trillo I."/>
            <person name="Young S.K."/>
            <person name="Zeng Q."/>
            <person name="Gargeya S."/>
            <person name="Fitzgerald M."/>
            <person name="Haas B."/>
            <person name="Abouelleil A."/>
            <person name="Alvarado L."/>
            <person name="Arachchi H.M."/>
            <person name="Berlin A."/>
            <person name="Chapman S.B."/>
            <person name="Gearin G."/>
            <person name="Goldberg J."/>
            <person name="Griggs A."/>
            <person name="Gujja S."/>
            <person name="Hansen M."/>
            <person name="Heiman D."/>
            <person name="Howarth C."/>
            <person name="Larimer J."/>
            <person name="Lui A."/>
            <person name="MacDonald P.J.P."/>
            <person name="McCowen C."/>
            <person name="Montmayeur A."/>
            <person name="Murphy C."/>
            <person name="Neiman D."/>
            <person name="Pearson M."/>
            <person name="Priest M."/>
            <person name="Roberts A."/>
            <person name="Saif S."/>
            <person name="Shea T."/>
            <person name="Sisk P."/>
            <person name="Stolte C."/>
            <person name="Sykes S."/>
            <person name="Wortman J."/>
            <person name="Nusbaum C."/>
            <person name="Birren B."/>
        </authorList>
    </citation>
    <scope>NUCLEOTIDE SEQUENCE [LARGE SCALE GENOMIC DNA]</scope>
    <source>
        <strain evidence="3 4">ATCC 38327</strain>
    </source>
</reference>
<dbReference type="InterPro" id="IPR000781">
    <property type="entry name" value="ERH"/>
</dbReference>
<gene>
    <name evidence="3" type="ORF">AMAG_06836</name>
</gene>
<evidence type="ECO:0000313" key="3">
    <source>
        <dbReference type="EMBL" id="KNE61082.1"/>
    </source>
</evidence>
<organism evidence="3 4">
    <name type="scientific">Allomyces macrogynus (strain ATCC 38327)</name>
    <name type="common">Allomyces javanicus var. macrogynus</name>
    <dbReference type="NCBI Taxonomy" id="578462"/>
    <lineage>
        <taxon>Eukaryota</taxon>
        <taxon>Fungi</taxon>
        <taxon>Fungi incertae sedis</taxon>
        <taxon>Blastocladiomycota</taxon>
        <taxon>Blastocladiomycetes</taxon>
        <taxon>Blastocladiales</taxon>
        <taxon>Blastocladiaceae</taxon>
        <taxon>Allomyces</taxon>
    </lineage>
</organism>
<dbReference type="InterPro" id="IPR035912">
    <property type="entry name" value="EHR_sf"/>
</dbReference>
<sequence length="214" mass="23232">MTTMTRTRLQKHVFPIIGPDHDTHAHLGIIQMFEDHLKSTSKTSQITYVEDDVYSYIDSWSDLVALVRQPFPNGQFAYAPKDPAWLKQCIRHVLLKKAGQLVPPPAAAHAAAGAHSLASRMQPLTAPARSGKSPANSSHIIAVANPTAVPKGTPKTELMTKSFADRHKVDLDRLERDRDRPYGPSSGGNGKQQHPNAGPAGGQGAGKKRRGGKR</sequence>
<dbReference type="VEuPathDB" id="FungiDB:AMAG_06836"/>
<name>A0A0L0SF62_ALLM3</name>
<accession>A0A0L0SF62</accession>
<reference evidence="4" key="2">
    <citation type="submission" date="2009-11" db="EMBL/GenBank/DDBJ databases">
        <title>The Genome Sequence of Allomyces macrogynus strain ATCC 38327.</title>
        <authorList>
            <consortium name="The Broad Institute Genome Sequencing Platform"/>
            <person name="Russ C."/>
            <person name="Cuomo C."/>
            <person name="Shea T."/>
            <person name="Young S.K."/>
            <person name="Zeng Q."/>
            <person name="Koehrsen M."/>
            <person name="Haas B."/>
            <person name="Borodovsky M."/>
            <person name="Guigo R."/>
            <person name="Alvarado L."/>
            <person name="Berlin A."/>
            <person name="Borenstein D."/>
            <person name="Chen Z."/>
            <person name="Engels R."/>
            <person name="Freedman E."/>
            <person name="Gellesch M."/>
            <person name="Goldberg J."/>
            <person name="Griggs A."/>
            <person name="Gujja S."/>
            <person name="Heiman D."/>
            <person name="Hepburn T."/>
            <person name="Howarth C."/>
            <person name="Jen D."/>
            <person name="Larson L."/>
            <person name="Lewis B."/>
            <person name="Mehta T."/>
            <person name="Park D."/>
            <person name="Pearson M."/>
            <person name="Roberts A."/>
            <person name="Saif S."/>
            <person name="Shenoy N."/>
            <person name="Sisk P."/>
            <person name="Stolte C."/>
            <person name="Sykes S."/>
            <person name="Walk T."/>
            <person name="White J."/>
            <person name="Yandava C."/>
            <person name="Burger G."/>
            <person name="Gray M.W."/>
            <person name="Holland P.W.H."/>
            <person name="King N."/>
            <person name="Lang F.B.F."/>
            <person name="Roger A.J."/>
            <person name="Ruiz-Trillo I."/>
            <person name="Lander E."/>
            <person name="Nusbaum C."/>
        </authorList>
    </citation>
    <scope>NUCLEOTIDE SEQUENCE [LARGE SCALE GENOMIC DNA]</scope>
    <source>
        <strain evidence="4">ATCC 38327</strain>
    </source>
</reference>
<dbReference type="Gene3D" id="3.30.2260.10">
    <property type="entry name" value="Enhancer of rudimentary"/>
    <property type="match status" value="1"/>
</dbReference>
<feature type="region of interest" description="Disordered" evidence="2">
    <location>
        <begin position="142"/>
        <end position="214"/>
    </location>
</feature>
<evidence type="ECO:0000256" key="1">
    <source>
        <dbReference type="ARBA" id="ARBA00007491"/>
    </source>
</evidence>
<protein>
    <submittedName>
        <fullName evidence="3">Uncharacterized protein</fullName>
    </submittedName>
</protein>
<keyword evidence="4" id="KW-1185">Reference proteome</keyword>
<dbReference type="Pfam" id="PF01133">
    <property type="entry name" value="ER"/>
    <property type="match status" value="1"/>
</dbReference>
<evidence type="ECO:0000256" key="2">
    <source>
        <dbReference type="SAM" id="MobiDB-lite"/>
    </source>
</evidence>
<dbReference type="OrthoDB" id="7887808at2759"/>
<dbReference type="SUPFAM" id="SSF143875">
    <property type="entry name" value="ERH-like"/>
    <property type="match status" value="1"/>
</dbReference>
<comment type="similarity">
    <text evidence="1">Belongs to the E(R) family.</text>
</comment>
<dbReference type="EMBL" id="GG745337">
    <property type="protein sequence ID" value="KNE61082.1"/>
    <property type="molecule type" value="Genomic_DNA"/>
</dbReference>
<feature type="compositionally biased region" description="Basic and acidic residues" evidence="2">
    <location>
        <begin position="163"/>
        <end position="181"/>
    </location>
</feature>
<dbReference type="AlphaFoldDB" id="A0A0L0SF62"/>
<evidence type="ECO:0000313" key="4">
    <source>
        <dbReference type="Proteomes" id="UP000054350"/>
    </source>
</evidence>
<dbReference type="Proteomes" id="UP000054350">
    <property type="component" value="Unassembled WGS sequence"/>
</dbReference>